<sequence length="92" mass="10871">MLHRQFLACIRMQGAMEQRERERGRKREKWRSKLLVDPGQFKAGWMLLCPSIIAVIMGIMTSLDRFLGCLKQPSPVKSRAFRLESRLHRYSH</sequence>
<keyword evidence="1" id="KW-0812">Transmembrane</keyword>
<keyword evidence="1" id="KW-0472">Membrane</keyword>
<dbReference type="AlphaFoldDB" id="A0A5N6H1J3"/>
<gene>
    <name evidence="2" type="ORF">BDV35DRAFT_347815</name>
</gene>
<evidence type="ECO:0000256" key="1">
    <source>
        <dbReference type="SAM" id="Phobius"/>
    </source>
</evidence>
<dbReference type="Proteomes" id="UP000325434">
    <property type="component" value="Unassembled WGS sequence"/>
</dbReference>
<keyword evidence="1" id="KW-1133">Transmembrane helix</keyword>
<reference evidence="2" key="1">
    <citation type="submission" date="2019-04" db="EMBL/GenBank/DDBJ databases">
        <title>Friends and foes A comparative genomics study of 23 Aspergillus species from section Flavi.</title>
        <authorList>
            <consortium name="DOE Joint Genome Institute"/>
            <person name="Kjaerbolling I."/>
            <person name="Vesth T."/>
            <person name="Frisvad J.C."/>
            <person name="Nybo J.L."/>
            <person name="Theobald S."/>
            <person name="Kildgaard S."/>
            <person name="Isbrandt T."/>
            <person name="Kuo A."/>
            <person name="Sato A."/>
            <person name="Lyhne E.K."/>
            <person name="Kogle M.E."/>
            <person name="Wiebenga A."/>
            <person name="Kun R.S."/>
            <person name="Lubbers R.J."/>
            <person name="Makela M.R."/>
            <person name="Barry K."/>
            <person name="Chovatia M."/>
            <person name="Clum A."/>
            <person name="Daum C."/>
            <person name="Haridas S."/>
            <person name="He G."/>
            <person name="LaButti K."/>
            <person name="Lipzen A."/>
            <person name="Mondo S."/>
            <person name="Riley R."/>
            <person name="Salamov A."/>
            <person name="Simmons B.A."/>
            <person name="Magnuson J.K."/>
            <person name="Henrissat B."/>
            <person name="Mortensen U.H."/>
            <person name="Larsen T.O."/>
            <person name="Devries R.P."/>
            <person name="Grigoriev I.V."/>
            <person name="Machida M."/>
            <person name="Baker S.E."/>
            <person name="Andersen M.R."/>
        </authorList>
    </citation>
    <scope>NUCLEOTIDE SEQUENCE [LARGE SCALE GENOMIC DNA]</scope>
    <source>
        <strain evidence="2">CBS 121.62</strain>
    </source>
</reference>
<protein>
    <submittedName>
        <fullName evidence="2">Uncharacterized protein</fullName>
    </submittedName>
</protein>
<organism evidence="2">
    <name type="scientific">Aspergillus flavus</name>
    <dbReference type="NCBI Taxonomy" id="5059"/>
    <lineage>
        <taxon>Eukaryota</taxon>
        <taxon>Fungi</taxon>
        <taxon>Dikarya</taxon>
        <taxon>Ascomycota</taxon>
        <taxon>Pezizomycotina</taxon>
        <taxon>Eurotiomycetes</taxon>
        <taxon>Eurotiomycetidae</taxon>
        <taxon>Eurotiales</taxon>
        <taxon>Aspergillaceae</taxon>
        <taxon>Aspergillus</taxon>
        <taxon>Aspergillus subgen. Circumdati</taxon>
    </lineage>
</organism>
<proteinExistence type="predicted"/>
<name>A0A5N6H1J3_ASPFL</name>
<evidence type="ECO:0000313" key="2">
    <source>
        <dbReference type="EMBL" id="KAB8248391.1"/>
    </source>
</evidence>
<dbReference type="EMBL" id="ML734580">
    <property type="protein sequence ID" value="KAB8248391.1"/>
    <property type="molecule type" value="Genomic_DNA"/>
</dbReference>
<feature type="transmembrane region" description="Helical" evidence="1">
    <location>
        <begin position="43"/>
        <end position="63"/>
    </location>
</feature>
<accession>A0A5N6H1J3</accession>